<dbReference type="GeneID" id="95377572"/>
<dbReference type="Proteomes" id="UP000288943">
    <property type="component" value="Chromosome"/>
</dbReference>
<dbReference type="OrthoDB" id="2628075at2"/>
<keyword evidence="4" id="KW-1185">Reference proteome</keyword>
<accession>A0A410X0R2</accession>
<gene>
    <name evidence="1" type="ORF">M5X16_19290</name>
    <name evidence="2" type="ORF">PC41400_22520</name>
</gene>
<evidence type="ECO:0000313" key="3">
    <source>
        <dbReference type="Proteomes" id="UP000288943"/>
    </source>
</evidence>
<reference evidence="2 3" key="1">
    <citation type="submission" date="2018-01" db="EMBL/GenBank/DDBJ databases">
        <title>The whole genome sequencing and assembly of Paenibacillus chitinolyticus KCCM 41400 strain.</title>
        <authorList>
            <person name="Kim J.-Y."/>
            <person name="Park M.-K."/>
            <person name="Lee Y.-J."/>
            <person name="Yi H."/>
            <person name="Bahn Y.-S."/>
            <person name="Kim J.F."/>
            <person name="Lee D.-W."/>
        </authorList>
    </citation>
    <scope>NUCLEOTIDE SEQUENCE [LARGE SCALE GENOMIC DNA]</scope>
    <source>
        <strain evidence="2 3">KCCM 41400</strain>
    </source>
</reference>
<dbReference type="EMBL" id="CP026520">
    <property type="protein sequence ID" value="QAV20295.1"/>
    <property type="molecule type" value="Genomic_DNA"/>
</dbReference>
<name>A0A410X0R2_9BACL</name>
<dbReference type="KEGG" id="pchi:PC41400_22520"/>
<dbReference type="Proteomes" id="UP001527202">
    <property type="component" value="Unassembled WGS sequence"/>
</dbReference>
<evidence type="ECO:0000313" key="1">
    <source>
        <dbReference type="EMBL" id="MCY9597917.1"/>
    </source>
</evidence>
<dbReference type="AlphaFoldDB" id="A0A410X0R2"/>
<dbReference type="RefSeq" id="WP_042232554.1">
    <property type="nucleotide sequence ID" value="NZ_CP026520.1"/>
</dbReference>
<evidence type="ECO:0000313" key="4">
    <source>
        <dbReference type="Proteomes" id="UP001527202"/>
    </source>
</evidence>
<dbReference type="EMBL" id="JAMDMJ010000025">
    <property type="protein sequence ID" value="MCY9597917.1"/>
    <property type="molecule type" value="Genomic_DNA"/>
</dbReference>
<protein>
    <submittedName>
        <fullName evidence="2">Uncharacterized protein</fullName>
    </submittedName>
</protein>
<sequence>MRNIDIRVMSKQLGFGTESLESWLTKERQQEPENQPAYRLESLRPCYENRPSDEFVSLSL</sequence>
<organism evidence="2 3">
    <name type="scientific">Paenibacillus chitinolyticus</name>
    <dbReference type="NCBI Taxonomy" id="79263"/>
    <lineage>
        <taxon>Bacteria</taxon>
        <taxon>Bacillati</taxon>
        <taxon>Bacillota</taxon>
        <taxon>Bacilli</taxon>
        <taxon>Bacillales</taxon>
        <taxon>Paenibacillaceae</taxon>
        <taxon>Paenibacillus</taxon>
    </lineage>
</organism>
<reference evidence="1 4" key="2">
    <citation type="submission" date="2022-05" db="EMBL/GenBank/DDBJ databases">
        <title>Genome Sequencing of Bee-Associated Microbes.</title>
        <authorList>
            <person name="Dunlap C."/>
        </authorList>
    </citation>
    <scope>NUCLEOTIDE SEQUENCE [LARGE SCALE GENOMIC DNA]</scope>
    <source>
        <strain evidence="1 4">NRRL B-23120</strain>
    </source>
</reference>
<proteinExistence type="predicted"/>
<evidence type="ECO:0000313" key="2">
    <source>
        <dbReference type="EMBL" id="QAV20295.1"/>
    </source>
</evidence>